<keyword evidence="10" id="KW-0520">NAD</keyword>
<evidence type="ECO:0000256" key="2">
    <source>
        <dbReference type="ARBA" id="ARBA00004447"/>
    </source>
</evidence>
<evidence type="ECO:0000256" key="9">
    <source>
        <dbReference type="ARBA" id="ARBA00022989"/>
    </source>
</evidence>
<keyword evidence="12" id="KW-0472">Membrane</keyword>
<evidence type="ECO:0000256" key="4">
    <source>
        <dbReference type="ARBA" id="ARBA00007505"/>
    </source>
</evidence>
<evidence type="ECO:0000256" key="10">
    <source>
        <dbReference type="ARBA" id="ARBA00023027"/>
    </source>
</evidence>
<dbReference type="Gene3D" id="3.40.50.720">
    <property type="entry name" value="NAD(P)-binding Rossmann-like Domain"/>
    <property type="match status" value="1"/>
</dbReference>
<dbReference type="Pfam" id="PF16363">
    <property type="entry name" value="GDP_Man_Dehyd"/>
    <property type="match status" value="1"/>
</dbReference>
<comment type="cofactor">
    <cofactor evidence="1">
        <name>NAD(+)</name>
        <dbReference type="ChEBI" id="CHEBI:57540"/>
    </cofactor>
</comment>
<keyword evidence="11" id="KW-0333">Golgi apparatus</keyword>
<proteinExistence type="inferred from homology"/>
<feature type="domain" description="NAD(P)-binding" evidence="14">
    <location>
        <begin position="39"/>
        <end position="138"/>
    </location>
</feature>
<accession>A0ABQ9JQL8</accession>
<keyword evidence="13" id="KW-0456">Lyase</keyword>
<evidence type="ECO:0000256" key="5">
    <source>
        <dbReference type="ARBA" id="ARBA00012290"/>
    </source>
</evidence>
<keyword evidence="8" id="KW-0735">Signal-anchor</keyword>
<protein>
    <recommendedName>
        <fullName evidence="5">UDP-glucuronate decarboxylase</fullName>
        <ecNumber evidence="5">4.1.1.35</ecNumber>
    </recommendedName>
</protein>
<evidence type="ECO:0000256" key="6">
    <source>
        <dbReference type="ARBA" id="ARBA00022692"/>
    </source>
</evidence>
<comment type="caution">
    <text evidence="15">The sequence shown here is derived from an EMBL/GenBank/DDBJ whole genome shotgun (WGS) entry which is preliminary data.</text>
</comment>
<organism evidence="15 16">
    <name type="scientific">Molorchus minor</name>
    <dbReference type="NCBI Taxonomy" id="1323400"/>
    <lineage>
        <taxon>Eukaryota</taxon>
        <taxon>Metazoa</taxon>
        <taxon>Ecdysozoa</taxon>
        <taxon>Arthropoda</taxon>
        <taxon>Hexapoda</taxon>
        <taxon>Insecta</taxon>
        <taxon>Pterygota</taxon>
        <taxon>Neoptera</taxon>
        <taxon>Endopterygota</taxon>
        <taxon>Coleoptera</taxon>
        <taxon>Polyphaga</taxon>
        <taxon>Cucujiformia</taxon>
        <taxon>Chrysomeloidea</taxon>
        <taxon>Cerambycidae</taxon>
        <taxon>Lamiinae</taxon>
        <taxon>Monochamini</taxon>
        <taxon>Molorchus</taxon>
    </lineage>
</organism>
<gene>
    <name evidence="15" type="ORF">NQ317_004124</name>
</gene>
<comment type="subcellular location">
    <subcellularLocation>
        <location evidence="2">Golgi apparatus</location>
        <location evidence="2">Golgi stack membrane</location>
        <topology evidence="2">Single-pass type II membrane protein</topology>
    </subcellularLocation>
</comment>
<keyword evidence="7" id="KW-0210">Decarboxylase</keyword>
<comment type="pathway">
    <text evidence="3">Nucleotide-sugar biosynthesis; UDP-alpha-D-xylose biosynthesis; UDP-alpha-D-xylose from UDP-alpha-D-glucuronate: step 1/1.</text>
</comment>
<evidence type="ECO:0000259" key="14">
    <source>
        <dbReference type="Pfam" id="PF16363"/>
    </source>
</evidence>
<evidence type="ECO:0000256" key="8">
    <source>
        <dbReference type="ARBA" id="ARBA00022968"/>
    </source>
</evidence>
<keyword evidence="9" id="KW-1133">Transmembrane helix</keyword>
<dbReference type="InterPro" id="IPR036291">
    <property type="entry name" value="NAD(P)-bd_dom_sf"/>
</dbReference>
<evidence type="ECO:0000256" key="13">
    <source>
        <dbReference type="ARBA" id="ARBA00023239"/>
    </source>
</evidence>
<sequence>MKLVVTLDLIEEQIARIGGVAQFNQLPTDIKNSMSLLYCVYGSGDQTRSFQYVSDLVEGLIALMNYNYTQPINLGNPVEHTINEFATIIKTLVGGHSKIVHVSEVEDDPQRRRPDITRAKKYLNWEPKVNLNDGLQKTVEYFRQELKRFRHTPRNKFVIDKYP</sequence>
<name>A0ABQ9JQL8_9CUCU</name>
<dbReference type="EC" id="4.1.1.35" evidence="5"/>
<evidence type="ECO:0000256" key="7">
    <source>
        <dbReference type="ARBA" id="ARBA00022793"/>
    </source>
</evidence>
<evidence type="ECO:0000313" key="15">
    <source>
        <dbReference type="EMBL" id="KAJ8979520.1"/>
    </source>
</evidence>
<keyword evidence="6" id="KW-0812">Transmembrane</keyword>
<evidence type="ECO:0000256" key="12">
    <source>
        <dbReference type="ARBA" id="ARBA00023136"/>
    </source>
</evidence>
<evidence type="ECO:0000256" key="1">
    <source>
        <dbReference type="ARBA" id="ARBA00001911"/>
    </source>
</evidence>
<dbReference type="SUPFAM" id="SSF51735">
    <property type="entry name" value="NAD(P)-binding Rossmann-fold domains"/>
    <property type="match status" value="1"/>
</dbReference>
<dbReference type="PANTHER" id="PTHR43078">
    <property type="entry name" value="UDP-GLUCURONIC ACID DECARBOXYLASE-RELATED"/>
    <property type="match status" value="1"/>
</dbReference>
<dbReference type="PANTHER" id="PTHR43078:SF6">
    <property type="entry name" value="UDP-GLUCURONIC ACID DECARBOXYLASE 1"/>
    <property type="match status" value="1"/>
</dbReference>
<evidence type="ECO:0000313" key="16">
    <source>
        <dbReference type="Proteomes" id="UP001162164"/>
    </source>
</evidence>
<keyword evidence="16" id="KW-1185">Reference proteome</keyword>
<dbReference type="Proteomes" id="UP001162164">
    <property type="component" value="Unassembled WGS sequence"/>
</dbReference>
<dbReference type="InterPro" id="IPR044516">
    <property type="entry name" value="UXS-like"/>
</dbReference>
<evidence type="ECO:0000256" key="3">
    <source>
        <dbReference type="ARBA" id="ARBA00005100"/>
    </source>
</evidence>
<evidence type="ECO:0000256" key="11">
    <source>
        <dbReference type="ARBA" id="ARBA00023034"/>
    </source>
</evidence>
<comment type="similarity">
    <text evidence="4">Belongs to the NAD(P)-dependent epimerase/dehydratase family. UDP-glucuronic acid decarboxylase subfamily.</text>
</comment>
<dbReference type="InterPro" id="IPR016040">
    <property type="entry name" value="NAD(P)-bd_dom"/>
</dbReference>
<dbReference type="EMBL" id="JAPWTJ010000332">
    <property type="protein sequence ID" value="KAJ8979520.1"/>
    <property type="molecule type" value="Genomic_DNA"/>
</dbReference>
<reference evidence="15" key="1">
    <citation type="journal article" date="2023" name="Insect Mol. Biol.">
        <title>Genome sequencing provides insights into the evolution of gene families encoding plant cell wall-degrading enzymes in longhorned beetles.</title>
        <authorList>
            <person name="Shin N.R."/>
            <person name="Okamura Y."/>
            <person name="Kirsch R."/>
            <person name="Pauchet Y."/>
        </authorList>
    </citation>
    <scope>NUCLEOTIDE SEQUENCE</scope>
    <source>
        <strain evidence="15">MMC_N1</strain>
    </source>
</reference>